<dbReference type="AlphaFoldDB" id="A0A7J7CC04"/>
<dbReference type="Pfam" id="PF04783">
    <property type="entry name" value="DUF630"/>
    <property type="match status" value="1"/>
</dbReference>
<dbReference type="EMBL" id="JAAARO010000018">
    <property type="protein sequence ID" value="KAF5731610.1"/>
    <property type="molecule type" value="Genomic_DNA"/>
</dbReference>
<dbReference type="Proteomes" id="UP000593562">
    <property type="component" value="Unassembled WGS sequence"/>
</dbReference>
<organism evidence="3 4">
    <name type="scientific">Tripterygium wilfordii</name>
    <name type="common">Thunder God vine</name>
    <dbReference type="NCBI Taxonomy" id="458696"/>
    <lineage>
        <taxon>Eukaryota</taxon>
        <taxon>Viridiplantae</taxon>
        <taxon>Streptophyta</taxon>
        <taxon>Embryophyta</taxon>
        <taxon>Tracheophyta</taxon>
        <taxon>Spermatophyta</taxon>
        <taxon>Magnoliopsida</taxon>
        <taxon>eudicotyledons</taxon>
        <taxon>Gunneridae</taxon>
        <taxon>Pentapetalae</taxon>
        <taxon>rosids</taxon>
        <taxon>fabids</taxon>
        <taxon>Celastrales</taxon>
        <taxon>Celastraceae</taxon>
        <taxon>Tripterygium</taxon>
    </lineage>
</organism>
<accession>A0A7J7CC04</accession>
<feature type="compositionally biased region" description="Basic residues" evidence="1">
    <location>
        <begin position="142"/>
        <end position="153"/>
    </location>
</feature>
<keyword evidence="4" id="KW-1185">Reference proteome</keyword>
<comment type="caution">
    <text evidence="3">The sequence shown here is derived from an EMBL/GenBank/DDBJ whole genome shotgun (WGS) entry which is preliminary data.</text>
</comment>
<reference evidence="3 4" key="1">
    <citation type="journal article" date="2020" name="Nat. Commun.">
        <title>Genome of Tripterygium wilfordii and identification of cytochrome P450 involved in triptolide biosynthesis.</title>
        <authorList>
            <person name="Tu L."/>
            <person name="Su P."/>
            <person name="Zhang Z."/>
            <person name="Gao L."/>
            <person name="Wang J."/>
            <person name="Hu T."/>
            <person name="Zhou J."/>
            <person name="Zhang Y."/>
            <person name="Zhao Y."/>
            <person name="Liu Y."/>
            <person name="Song Y."/>
            <person name="Tong Y."/>
            <person name="Lu Y."/>
            <person name="Yang J."/>
            <person name="Xu C."/>
            <person name="Jia M."/>
            <person name="Peters R.J."/>
            <person name="Huang L."/>
            <person name="Gao W."/>
        </authorList>
    </citation>
    <scope>NUCLEOTIDE SEQUENCE [LARGE SCALE GENOMIC DNA]</scope>
    <source>
        <strain evidence="4">cv. XIE 37</strain>
        <tissue evidence="3">Leaf</tissue>
    </source>
</reference>
<evidence type="ECO:0000259" key="2">
    <source>
        <dbReference type="Pfam" id="PF04783"/>
    </source>
</evidence>
<dbReference type="PANTHER" id="PTHR21450:SF9">
    <property type="entry name" value="BZIP DOMAIN CLASS TRANSCRIPTION FACTOR (DUF630 AND DUF632)-RELATED"/>
    <property type="match status" value="1"/>
</dbReference>
<evidence type="ECO:0000313" key="4">
    <source>
        <dbReference type="Proteomes" id="UP000593562"/>
    </source>
</evidence>
<dbReference type="PANTHER" id="PTHR21450">
    <property type="entry name" value="PROTEIN ALTERED PHOSPHATE STARVATION RESPONSE 1"/>
    <property type="match status" value="1"/>
</dbReference>
<protein>
    <recommendedName>
        <fullName evidence="2">DUF630 domain-containing protein</fullName>
    </recommendedName>
</protein>
<dbReference type="InParanoid" id="A0A7J7CC04"/>
<feature type="compositionally biased region" description="Pro residues" evidence="1">
    <location>
        <begin position="93"/>
        <end position="117"/>
    </location>
</feature>
<evidence type="ECO:0000256" key="1">
    <source>
        <dbReference type="SAM" id="MobiDB-lite"/>
    </source>
</evidence>
<gene>
    <name evidence="3" type="ORF">HS088_TW18G00291</name>
</gene>
<feature type="domain" description="DUF630" evidence="2">
    <location>
        <begin position="1"/>
        <end position="59"/>
    </location>
</feature>
<feature type="region of interest" description="Disordered" evidence="1">
    <location>
        <begin position="71"/>
        <end position="121"/>
    </location>
</feature>
<dbReference type="InterPro" id="IPR006868">
    <property type="entry name" value="DUF630"/>
</dbReference>
<feature type="compositionally biased region" description="Low complexity" evidence="1">
    <location>
        <begin position="154"/>
        <end position="171"/>
    </location>
</feature>
<feature type="region of interest" description="Disordered" evidence="1">
    <location>
        <begin position="134"/>
        <end position="171"/>
    </location>
</feature>
<name>A0A7J7CC04_TRIWF</name>
<evidence type="ECO:0000313" key="3">
    <source>
        <dbReference type="EMBL" id="KAF5731610.1"/>
    </source>
</evidence>
<proteinExistence type="predicted"/>
<feature type="region of interest" description="Disordered" evidence="1">
    <location>
        <begin position="184"/>
        <end position="209"/>
    </location>
</feature>
<sequence>MGCAASKLDNEDAVRRCKERRRLMKEAVFARHHLAAAHADYCRSLRLTGSALCSFASGEPLSVSDQTPAVLLHRTNPSPSPPPHPLYSASSNPIPPRVVPPSPAPSSIHPPPRPFFPSPSATIATSKLPHIVSASSMDSVVNHRRRKPPRTKLPHILSETSPSSSPKSNFSANYQFPMAFQANSTYSSTPSQASSLGHPGLEPETSPVK</sequence>
<feature type="compositionally biased region" description="Low complexity" evidence="1">
    <location>
        <begin position="184"/>
        <end position="195"/>
    </location>
</feature>